<dbReference type="Proteomes" id="UP000031737">
    <property type="component" value="Unassembled WGS sequence"/>
</dbReference>
<sequence length="262" mass="28582">MRVEREVGVERLTLQHPVKSSRGGYLRCPFDIDPAFALTAERHAAGGSLSHKSHRLHAVRGSGDGHDADNDEDGICRPWNRAGVGAKALSAKERRLQQQEAESIYGSIATKNADEKNEDASTASDAGLAVALSSWEKTALQRVVPRGVLKKKAQRSGESCAEAIADEGHHKVGGQQRHQHVAGDKREAEGRTLSGGVGRPCRKMEDSGHPSAHPREAGESCAPRKTEERLFPEKNKPLNRLQQLDAMRNAALFGKKKMLLKR</sequence>
<dbReference type="EMBL" id="AUPL01002171">
    <property type="protein sequence ID" value="ESL10100.1"/>
    <property type="molecule type" value="Genomic_DNA"/>
</dbReference>
<organism evidence="2 3">
    <name type="scientific">Trypanosoma rangeli SC58</name>
    <dbReference type="NCBI Taxonomy" id="429131"/>
    <lineage>
        <taxon>Eukaryota</taxon>
        <taxon>Discoba</taxon>
        <taxon>Euglenozoa</taxon>
        <taxon>Kinetoplastea</taxon>
        <taxon>Metakinetoplastina</taxon>
        <taxon>Trypanosomatida</taxon>
        <taxon>Trypanosomatidae</taxon>
        <taxon>Trypanosoma</taxon>
        <taxon>Herpetosoma</taxon>
    </lineage>
</organism>
<feature type="compositionally biased region" description="Basic and acidic residues" evidence="1">
    <location>
        <begin position="202"/>
        <end position="236"/>
    </location>
</feature>
<feature type="region of interest" description="Disordered" evidence="1">
    <location>
        <begin position="168"/>
        <end position="238"/>
    </location>
</feature>
<gene>
    <name evidence="2" type="ORF">TRSC58_02171</name>
</gene>
<dbReference type="VEuPathDB" id="TriTrypDB:TRSC58_02171"/>
<evidence type="ECO:0000256" key="1">
    <source>
        <dbReference type="SAM" id="MobiDB-lite"/>
    </source>
</evidence>
<reference evidence="2 3" key="1">
    <citation type="submission" date="2013-07" db="EMBL/GenBank/DDBJ databases">
        <authorList>
            <person name="Stoco P.H."/>
            <person name="Wagner G."/>
            <person name="Gerber A."/>
            <person name="Zaha A."/>
            <person name="Thompson C."/>
            <person name="Bartholomeu D.C."/>
            <person name="Luckemeyer D.D."/>
            <person name="Bahia D."/>
            <person name="Loreto E."/>
            <person name="Prestes E.B."/>
            <person name="Lima F.M."/>
            <person name="Rodrigues-Luiz G."/>
            <person name="Vallejo G.A."/>
            <person name="Filho J.F."/>
            <person name="Monteiro K.M."/>
            <person name="Tyler K.M."/>
            <person name="de Almeida L.G."/>
            <person name="Ortiz M.F."/>
            <person name="Siervo M.A."/>
            <person name="de Moraes M.H."/>
            <person name="Cunha O.L."/>
            <person name="Mendonca-Neto R."/>
            <person name="Silva R."/>
            <person name="Teixeira S.M."/>
            <person name="Murta S.M."/>
            <person name="Sincero T.C."/>
            <person name="Mendes T.A."/>
            <person name="Urmenyi T.P."/>
            <person name="Silva V.G."/>
            <person name="da Rocha W.D."/>
            <person name="Andersson B."/>
            <person name="Romanha A.J."/>
            <person name="Steindel M."/>
            <person name="de Vasconcelos A.T."/>
            <person name="Grisard E.C."/>
        </authorList>
    </citation>
    <scope>NUCLEOTIDE SEQUENCE [LARGE SCALE GENOMIC DNA]</scope>
    <source>
        <strain evidence="2 3">SC58</strain>
    </source>
</reference>
<feature type="compositionally biased region" description="Basic and acidic residues" evidence="1">
    <location>
        <begin position="181"/>
        <end position="190"/>
    </location>
</feature>
<proteinExistence type="predicted"/>
<protein>
    <submittedName>
        <fullName evidence="2">Uncharacterized protein</fullName>
    </submittedName>
</protein>
<accession>A0A061J708</accession>
<evidence type="ECO:0000313" key="3">
    <source>
        <dbReference type="Proteomes" id="UP000031737"/>
    </source>
</evidence>
<evidence type="ECO:0000313" key="2">
    <source>
        <dbReference type="EMBL" id="ESL10100.1"/>
    </source>
</evidence>
<dbReference type="AlphaFoldDB" id="A0A061J708"/>
<name>A0A061J708_TRYRA</name>
<comment type="caution">
    <text evidence="2">The sequence shown here is derived from an EMBL/GenBank/DDBJ whole genome shotgun (WGS) entry which is preliminary data.</text>
</comment>
<dbReference type="OrthoDB" id="273582at2759"/>
<keyword evidence="3" id="KW-1185">Reference proteome</keyword>